<evidence type="ECO:0000256" key="7">
    <source>
        <dbReference type="ARBA" id="ARBA00023287"/>
    </source>
</evidence>
<dbReference type="InterPro" id="IPR002416">
    <property type="entry name" value="T2SS_protein-GspH"/>
</dbReference>
<dbReference type="NCBIfam" id="TIGR02532">
    <property type="entry name" value="IV_pilin_GFxxxE"/>
    <property type="match status" value="1"/>
</dbReference>
<proteinExistence type="predicted"/>
<evidence type="ECO:0000256" key="8">
    <source>
        <dbReference type="SAM" id="Phobius"/>
    </source>
</evidence>
<dbReference type="OrthoDB" id="1953969at2"/>
<dbReference type="InterPro" id="IPR012902">
    <property type="entry name" value="N_methyl_site"/>
</dbReference>
<evidence type="ECO:0000256" key="5">
    <source>
        <dbReference type="ARBA" id="ARBA00022989"/>
    </source>
</evidence>
<dbReference type="EMBL" id="AVPF01000004">
    <property type="protein sequence ID" value="KGX91037.1"/>
    <property type="molecule type" value="Genomic_DNA"/>
</dbReference>
<dbReference type="SUPFAM" id="SSF54523">
    <property type="entry name" value="Pili subunits"/>
    <property type="match status" value="1"/>
</dbReference>
<keyword evidence="5 8" id="KW-1133">Transmembrane helix</keyword>
<evidence type="ECO:0000256" key="6">
    <source>
        <dbReference type="ARBA" id="ARBA00023136"/>
    </source>
</evidence>
<dbReference type="Pfam" id="PF07963">
    <property type="entry name" value="N_methyl"/>
    <property type="match status" value="1"/>
</dbReference>
<accession>A0A0A5I5E8</accession>
<dbReference type="GO" id="GO:0016020">
    <property type="term" value="C:membrane"/>
    <property type="evidence" value="ECO:0007669"/>
    <property type="project" value="UniProtKB-SubCell"/>
</dbReference>
<keyword evidence="10" id="KW-1185">Reference proteome</keyword>
<comment type="subcellular location">
    <subcellularLocation>
        <location evidence="2">Cell surface</location>
    </subcellularLocation>
    <subcellularLocation>
        <location evidence="1">Membrane</location>
        <topology evidence="1">Single-pass membrane protein</topology>
    </subcellularLocation>
</comment>
<evidence type="ECO:0000313" key="9">
    <source>
        <dbReference type="EMBL" id="KGX91037.1"/>
    </source>
</evidence>
<evidence type="ECO:0008006" key="11">
    <source>
        <dbReference type="Google" id="ProtNLM"/>
    </source>
</evidence>
<dbReference type="GO" id="GO:0015627">
    <property type="term" value="C:type II protein secretion system complex"/>
    <property type="evidence" value="ECO:0007669"/>
    <property type="project" value="InterPro"/>
</dbReference>
<dbReference type="PROSITE" id="PS00409">
    <property type="entry name" value="PROKAR_NTER_METHYL"/>
    <property type="match status" value="1"/>
</dbReference>
<evidence type="ECO:0000256" key="3">
    <source>
        <dbReference type="ARBA" id="ARBA00022481"/>
    </source>
</evidence>
<comment type="caution">
    <text evidence="9">The sequence shown here is derived from an EMBL/GenBank/DDBJ whole genome shotgun (WGS) entry which is preliminary data.</text>
</comment>
<sequence>MSSVFGKSESGFTLLEVLAVIVIIGVLASIAVPSVGQIIKKAEADVCEVNRGEVSQFYNDYLVLGGLEHSDVLFV</sequence>
<keyword evidence="7" id="KW-0178">Competence</keyword>
<evidence type="ECO:0000313" key="10">
    <source>
        <dbReference type="Proteomes" id="UP000030403"/>
    </source>
</evidence>
<gene>
    <name evidence="9" type="ORF">N783_13470</name>
</gene>
<dbReference type="GO" id="GO:0015628">
    <property type="term" value="P:protein secretion by the type II secretion system"/>
    <property type="evidence" value="ECO:0007669"/>
    <property type="project" value="InterPro"/>
</dbReference>
<dbReference type="RefSeq" id="WP_036841772.1">
    <property type="nucleotide sequence ID" value="NZ_AVPF01000004.1"/>
</dbReference>
<keyword evidence="3" id="KW-0488">Methylation</keyword>
<feature type="transmembrane region" description="Helical" evidence="8">
    <location>
        <begin position="12"/>
        <end position="32"/>
    </location>
</feature>
<evidence type="ECO:0000256" key="1">
    <source>
        <dbReference type="ARBA" id="ARBA00004167"/>
    </source>
</evidence>
<evidence type="ECO:0000256" key="4">
    <source>
        <dbReference type="ARBA" id="ARBA00022692"/>
    </source>
</evidence>
<evidence type="ECO:0000256" key="2">
    <source>
        <dbReference type="ARBA" id="ARBA00004241"/>
    </source>
</evidence>
<reference evidence="9 10" key="1">
    <citation type="submission" date="2013-08" db="EMBL/GenBank/DDBJ databases">
        <authorList>
            <person name="Huang J."/>
            <person name="Wang G."/>
        </authorList>
    </citation>
    <scope>NUCLEOTIDE SEQUENCE [LARGE SCALE GENOMIC DNA]</scope>
    <source>
        <strain evidence="9 10">BH030004</strain>
    </source>
</reference>
<dbReference type="AlphaFoldDB" id="A0A0A5I5E8"/>
<dbReference type="InterPro" id="IPR045584">
    <property type="entry name" value="Pilin-like"/>
</dbReference>
<dbReference type="GO" id="GO:0030420">
    <property type="term" value="P:establishment of competence for transformation"/>
    <property type="evidence" value="ECO:0007669"/>
    <property type="project" value="UniProtKB-KW"/>
</dbReference>
<dbReference type="Proteomes" id="UP000030403">
    <property type="component" value="Unassembled WGS sequence"/>
</dbReference>
<dbReference type="PRINTS" id="PR00885">
    <property type="entry name" value="BCTERIALGSPH"/>
</dbReference>
<organism evidence="9 10">
    <name type="scientific">Pontibacillus marinus BH030004 = DSM 16465</name>
    <dbReference type="NCBI Taxonomy" id="1385511"/>
    <lineage>
        <taxon>Bacteria</taxon>
        <taxon>Bacillati</taxon>
        <taxon>Bacillota</taxon>
        <taxon>Bacilli</taxon>
        <taxon>Bacillales</taxon>
        <taxon>Bacillaceae</taxon>
        <taxon>Pontibacillus</taxon>
    </lineage>
</organism>
<keyword evidence="6 8" id="KW-0472">Membrane</keyword>
<dbReference type="eggNOG" id="COG2165">
    <property type="taxonomic scope" value="Bacteria"/>
</dbReference>
<protein>
    <recommendedName>
        <fullName evidence="11">Prepilin-type N-terminal cleavage/methylation domain-containing protein</fullName>
    </recommendedName>
</protein>
<dbReference type="STRING" id="1385511.GCA_000425225_00285"/>
<dbReference type="Gene3D" id="3.30.700.10">
    <property type="entry name" value="Glycoprotein, Type 4 Pilin"/>
    <property type="match status" value="1"/>
</dbReference>
<dbReference type="GO" id="GO:0009986">
    <property type="term" value="C:cell surface"/>
    <property type="evidence" value="ECO:0007669"/>
    <property type="project" value="UniProtKB-SubCell"/>
</dbReference>
<name>A0A0A5I5E8_9BACI</name>
<keyword evidence="4 8" id="KW-0812">Transmembrane</keyword>